<protein>
    <submittedName>
        <fullName evidence="1">Uncharacterized protein</fullName>
    </submittedName>
</protein>
<accession>A0AAD6MK41</accession>
<comment type="caution">
    <text evidence="1">The sequence shown here is derived from an EMBL/GenBank/DDBJ whole genome shotgun (WGS) entry which is preliminary data.</text>
</comment>
<proteinExistence type="predicted"/>
<reference evidence="1" key="1">
    <citation type="journal article" date="2023" name="Mol. Ecol. Resour.">
        <title>Chromosome-level genome assembly of a triploid poplar Populus alba 'Berolinensis'.</title>
        <authorList>
            <person name="Chen S."/>
            <person name="Yu Y."/>
            <person name="Wang X."/>
            <person name="Wang S."/>
            <person name="Zhang T."/>
            <person name="Zhou Y."/>
            <person name="He R."/>
            <person name="Meng N."/>
            <person name="Wang Y."/>
            <person name="Liu W."/>
            <person name="Liu Z."/>
            <person name="Liu J."/>
            <person name="Guo Q."/>
            <person name="Huang H."/>
            <person name="Sederoff R.R."/>
            <person name="Wang G."/>
            <person name="Qu G."/>
            <person name="Chen S."/>
        </authorList>
    </citation>
    <scope>NUCLEOTIDE SEQUENCE</scope>
    <source>
        <strain evidence="1">SC-2020</strain>
    </source>
</reference>
<dbReference type="AlphaFoldDB" id="A0AAD6MK41"/>
<keyword evidence="2" id="KW-1185">Reference proteome</keyword>
<evidence type="ECO:0000313" key="1">
    <source>
        <dbReference type="EMBL" id="KAJ6987058.1"/>
    </source>
</evidence>
<gene>
    <name evidence="1" type="ORF">NC653_020319</name>
</gene>
<evidence type="ECO:0000313" key="2">
    <source>
        <dbReference type="Proteomes" id="UP001164929"/>
    </source>
</evidence>
<dbReference type="EMBL" id="JAQIZT010000008">
    <property type="protein sequence ID" value="KAJ6987058.1"/>
    <property type="molecule type" value="Genomic_DNA"/>
</dbReference>
<organism evidence="1 2">
    <name type="scientific">Populus alba x Populus x berolinensis</name>
    <dbReference type="NCBI Taxonomy" id="444605"/>
    <lineage>
        <taxon>Eukaryota</taxon>
        <taxon>Viridiplantae</taxon>
        <taxon>Streptophyta</taxon>
        <taxon>Embryophyta</taxon>
        <taxon>Tracheophyta</taxon>
        <taxon>Spermatophyta</taxon>
        <taxon>Magnoliopsida</taxon>
        <taxon>eudicotyledons</taxon>
        <taxon>Gunneridae</taxon>
        <taxon>Pentapetalae</taxon>
        <taxon>rosids</taxon>
        <taxon>fabids</taxon>
        <taxon>Malpighiales</taxon>
        <taxon>Salicaceae</taxon>
        <taxon>Saliceae</taxon>
        <taxon>Populus</taxon>
    </lineage>
</organism>
<dbReference type="Proteomes" id="UP001164929">
    <property type="component" value="Chromosome 8"/>
</dbReference>
<sequence>MNHTGITPDQLNTVYIQFLEPSLEHQVARENYTTAQNILGRFHKRLRALLKYLKYFGFLPESFLESLYMGFKANCCSESGDGSCGKQNEEDYHFK</sequence>
<name>A0AAD6MK41_9ROSI</name>